<dbReference type="PANTHER" id="PTHR23054:SF26">
    <property type="entry name" value="ELECTRON TRANSPORTER"/>
    <property type="match status" value="1"/>
</dbReference>
<organism evidence="1 2">
    <name type="scientific">Musa acuminata subsp. malaccensis</name>
    <name type="common">Wild banana</name>
    <name type="synonym">Musa malaccensis</name>
    <dbReference type="NCBI Taxonomy" id="214687"/>
    <lineage>
        <taxon>Eukaryota</taxon>
        <taxon>Viridiplantae</taxon>
        <taxon>Streptophyta</taxon>
        <taxon>Embryophyta</taxon>
        <taxon>Tracheophyta</taxon>
        <taxon>Spermatophyta</taxon>
        <taxon>Magnoliopsida</taxon>
        <taxon>Liliopsida</taxon>
        <taxon>Zingiberales</taxon>
        <taxon>Musaceae</taxon>
        <taxon>Musa</taxon>
    </lineage>
</organism>
<dbReference type="PANTHER" id="PTHR23054">
    <property type="entry name" value="TERNARY COMPLEX FACTOR MIP1, LEUCINE-ZIPPER-RELATED"/>
    <property type="match status" value="1"/>
</dbReference>
<protein>
    <submittedName>
        <fullName evidence="1">Uncharacterized protein</fullName>
    </submittedName>
</protein>
<sequence>MLQNFRIFIFYYNFDIVAKHKAGFDITTSPLTCQFLFQEKFPTSGRGHFTPTLKDHLYRCPSRISEEMVRCMASIYCWMCTDSSEMSGKLLSSFFSRSSSSVVLPPRGTTEKQEWPSRSTLEITSIKIDKQCPRASYVISDYMLLVEQL</sequence>
<reference evidence="1" key="1">
    <citation type="submission" date="2021-05" db="UniProtKB">
        <authorList>
            <consortium name="EnsemblPlants"/>
        </authorList>
    </citation>
    <scope>IDENTIFICATION</scope>
    <source>
        <strain evidence="1">subsp. malaccensis</strain>
    </source>
</reference>
<proteinExistence type="predicted"/>
<accession>A0A804IT95</accession>
<name>A0A804IT95_MUSAM</name>
<dbReference type="EnsemblPlants" id="Ma04_t24080.1">
    <property type="protein sequence ID" value="Ma04_p24080.1"/>
    <property type="gene ID" value="Ma04_g24080"/>
</dbReference>
<evidence type="ECO:0000313" key="2">
    <source>
        <dbReference type="Proteomes" id="UP000012960"/>
    </source>
</evidence>
<evidence type="ECO:0000313" key="1">
    <source>
        <dbReference type="EnsemblPlants" id="Ma04_p24080.1"/>
    </source>
</evidence>
<dbReference type="AlphaFoldDB" id="A0A804IT95"/>
<dbReference type="Proteomes" id="UP000012960">
    <property type="component" value="Unplaced"/>
</dbReference>
<keyword evidence="2" id="KW-1185">Reference proteome</keyword>
<dbReference type="InParanoid" id="A0A804IT95"/>
<dbReference type="Gramene" id="Ma04_t24080.1">
    <property type="protein sequence ID" value="Ma04_p24080.1"/>
    <property type="gene ID" value="Ma04_g24080"/>
</dbReference>